<comment type="caution">
    <text evidence="2">The sequence shown here is derived from an EMBL/GenBank/DDBJ whole genome shotgun (WGS) entry which is preliminary data.</text>
</comment>
<dbReference type="EMBL" id="JBHMCF010000038">
    <property type="protein sequence ID" value="MFB9474370.1"/>
    <property type="molecule type" value="Genomic_DNA"/>
</dbReference>
<gene>
    <name evidence="2" type="ORF">ACFFR3_33165</name>
</gene>
<evidence type="ECO:0000313" key="2">
    <source>
        <dbReference type="EMBL" id="MFB9474370.1"/>
    </source>
</evidence>
<dbReference type="Pfam" id="PF22596">
    <property type="entry name" value="Scabin-like"/>
    <property type="match status" value="1"/>
</dbReference>
<evidence type="ECO:0000313" key="3">
    <source>
        <dbReference type="Proteomes" id="UP001589568"/>
    </source>
</evidence>
<name>A0ABV5NVP7_9ACTN</name>
<dbReference type="Gene3D" id="3.90.210.10">
    <property type="entry name" value="Heat-Labile Enterotoxin, subunit A"/>
    <property type="match status" value="1"/>
</dbReference>
<reference evidence="2 3" key="1">
    <citation type="submission" date="2024-09" db="EMBL/GenBank/DDBJ databases">
        <authorList>
            <person name="Sun Q."/>
            <person name="Mori K."/>
        </authorList>
    </citation>
    <scope>NUCLEOTIDE SEQUENCE [LARGE SCALE GENOMIC DNA]</scope>
    <source>
        <strain evidence="2 3">JCM 3324</strain>
    </source>
</reference>
<protein>
    <recommendedName>
        <fullName evidence="1">Pierisin-like domain-containing protein</fullName>
    </recommendedName>
</protein>
<sequence length="48" mass="5366">MRRRYGGAKEREVAFPGGVEARFIKGAKPYDAETGEFGDYVVNPGYRP</sequence>
<accession>A0ABV5NVP7</accession>
<keyword evidence="3" id="KW-1185">Reference proteome</keyword>
<evidence type="ECO:0000259" key="1">
    <source>
        <dbReference type="Pfam" id="PF22596"/>
    </source>
</evidence>
<organism evidence="2 3">
    <name type="scientific">Nonomuraea salmonea</name>
    <dbReference type="NCBI Taxonomy" id="46181"/>
    <lineage>
        <taxon>Bacteria</taxon>
        <taxon>Bacillati</taxon>
        <taxon>Actinomycetota</taxon>
        <taxon>Actinomycetes</taxon>
        <taxon>Streptosporangiales</taxon>
        <taxon>Streptosporangiaceae</taxon>
        <taxon>Nonomuraea</taxon>
    </lineage>
</organism>
<dbReference type="RefSeq" id="WP_379484493.1">
    <property type="nucleotide sequence ID" value="NZ_JBHMCF010000038.1"/>
</dbReference>
<dbReference type="Proteomes" id="UP001589568">
    <property type="component" value="Unassembled WGS sequence"/>
</dbReference>
<proteinExistence type="predicted"/>
<feature type="domain" description="Pierisin-like" evidence="1">
    <location>
        <begin position="6"/>
        <end position="46"/>
    </location>
</feature>
<dbReference type="InterPro" id="IPR054695">
    <property type="entry name" value="Pierisin-like_dom"/>
</dbReference>